<name>A0A0F9D073_9ZZZZ</name>
<evidence type="ECO:0000256" key="1">
    <source>
        <dbReference type="SAM" id="MobiDB-lite"/>
    </source>
</evidence>
<comment type="caution">
    <text evidence="2">The sequence shown here is derived from an EMBL/GenBank/DDBJ whole genome shotgun (WGS) entry which is preliminary data.</text>
</comment>
<evidence type="ECO:0000313" key="2">
    <source>
        <dbReference type="EMBL" id="KKL55058.1"/>
    </source>
</evidence>
<feature type="region of interest" description="Disordered" evidence="1">
    <location>
        <begin position="69"/>
        <end position="95"/>
    </location>
</feature>
<gene>
    <name evidence="2" type="ORF">LCGC14_2259220</name>
</gene>
<dbReference type="AlphaFoldDB" id="A0A0F9D073"/>
<sequence>MKYSEYLKSDKWKTIRDKTIVISNGKCVLCGSRANITVHHTKYPKILGEETQDMLQCLCENCHNVECHNGSKSNSKVRVSRAEKRRKKKSRKRAKYAGPVKIFTEKEIAEHSLSLNI</sequence>
<organism evidence="2">
    <name type="scientific">marine sediment metagenome</name>
    <dbReference type="NCBI Taxonomy" id="412755"/>
    <lineage>
        <taxon>unclassified sequences</taxon>
        <taxon>metagenomes</taxon>
        <taxon>ecological metagenomes</taxon>
    </lineage>
</organism>
<accession>A0A0F9D073</accession>
<feature type="compositionally biased region" description="Basic residues" evidence="1">
    <location>
        <begin position="83"/>
        <end position="95"/>
    </location>
</feature>
<protein>
    <recommendedName>
        <fullName evidence="3">HNH nuclease domain-containing protein</fullName>
    </recommendedName>
</protein>
<evidence type="ECO:0008006" key="3">
    <source>
        <dbReference type="Google" id="ProtNLM"/>
    </source>
</evidence>
<dbReference type="EMBL" id="LAZR01030978">
    <property type="protein sequence ID" value="KKL55058.1"/>
    <property type="molecule type" value="Genomic_DNA"/>
</dbReference>
<reference evidence="2" key="1">
    <citation type="journal article" date="2015" name="Nature">
        <title>Complex archaea that bridge the gap between prokaryotes and eukaryotes.</title>
        <authorList>
            <person name="Spang A."/>
            <person name="Saw J.H."/>
            <person name="Jorgensen S.L."/>
            <person name="Zaremba-Niedzwiedzka K."/>
            <person name="Martijn J."/>
            <person name="Lind A.E."/>
            <person name="van Eijk R."/>
            <person name="Schleper C."/>
            <person name="Guy L."/>
            <person name="Ettema T.J."/>
        </authorList>
    </citation>
    <scope>NUCLEOTIDE SEQUENCE</scope>
</reference>
<proteinExistence type="predicted"/>